<proteinExistence type="predicted"/>
<comment type="caution">
    <text evidence="1">The sequence shown here is derived from an EMBL/GenBank/DDBJ whole genome shotgun (WGS) entry which is preliminary data.</text>
</comment>
<reference evidence="1 2" key="1">
    <citation type="journal article" date="2022" name="bioRxiv">
        <title>The genome of the oomycete Peronosclerospora sorghi, a cosmopolitan pathogen of maize and sorghum, is inflated with dispersed pseudogenes.</title>
        <authorList>
            <person name="Fletcher K."/>
            <person name="Martin F."/>
            <person name="Isakeit T."/>
            <person name="Cavanaugh K."/>
            <person name="Magill C."/>
            <person name="Michelmore R."/>
        </authorList>
    </citation>
    <scope>NUCLEOTIDE SEQUENCE [LARGE SCALE GENOMIC DNA]</scope>
    <source>
        <strain evidence="1">P6</strain>
    </source>
</reference>
<keyword evidence="2" id="KW-1185">Reference proteome</keyword>
<dbReference type="EMBL" id="CM047587">
    <property type="protein sequence ID" value="KAI9907954.1"/>
    <property type="molecule type" value="Genomic_DNA"/>
</dbReference>
<organism evidence="1 2">
    <name type="scientific">Peronosclerospora sorghi</name>
    <dbReference type="NCBI Taxonomy" id="230839"/>
    <lineage>
        <taxon>Eukaryota</taxon>
        <taxon>Sar</taxon>
        <taxon>Stramenopiles</taxon>
        <taxon>Oomycota</taxon>
        <taxon>Peronosporomycetes</taxon>
        <taxon>Peronosporales</taxon>
        <taxon>Peronosporaceae</taxon>
        <taxon>Peronosclerospora</taxon>
    </lineage>
</organism>
<gene>
    <name evidence="1" type="ORF">PsorP6_003001</name>
</gene>
<dbReference type="Proteomes" id="UP001163321">
    <property type="component" value="Chromosome 8"/>
</dbReference>
<evidence type="ECO:0000313" key="1">
    <source>
        <dbReference type="EMBL" id="KAI9907954.1"/>
    </source>
</evidence>
<accession>A0ACC0VPU2</accession>
<evidence type="ECO:0000313" key="2">
    <source>
        <dbReference type="Proteomes" id="UP001163321"/>
    </source>
</evidence>
<sequence length="257" mass="29777">MTLVLECLRTVDGQACTALRHLLEHVATQREEQRVVESACIGCPLPVELVAKFLGYLRFSPQWHVSMSIASRAEENAAIQALEKQGIETLERVHDVRVDVNHWLEQSIVDASLAKCLPWLCDFISMLTLLQIAARSRSRSAWRLVPPTLCDSNTKLTSTRTRRQTAPREFIKRPEVRTVDGDVIDGFRTREYEYLCLQVLQGLRTKWLQSQGYYSLQALFLNQVELNIWFYWKRQQKDAAATIPRRSLVSKIYWVRE</sequence>
<protein>
    <submittedName>
        <fullName evidence="1">Uncharacterized protein</fullName>
    </submittedName>
</protein>
<name>A0ACC0VPU2_9STRA</name>